<evidence type="ECO:0000259" key="1">
    <source>
        <dbReference type="Pfam" id="PF08421"/>
    </source>
</evidence>
<dbReference type="InterPro" id="IPR029063">
    <property type="entry name" value="SAM-dependent_MTases_sf"/>
</dbReference>
<feature type="domain" description="Methyltransferase putative zinc binding" evidence="1">
    <location>
        <begin position="4"/>
        <end position="57"/>
    </location>
</feature>
<protein>
    <recommendedName>
        <fullName evidence="5">Transferase</fullName>
    </recommendedName>
</protein>
<dbReference type="Gene3D" id="3.40.50.150">
    <property type="entry name" value="Vaccinia Virus protein VP39"/>
    <property type="match status" value="1"/>
</dbReference>
<feature type="domain" description="C-methyltransferase" evidence="2">
    <location>
        <begin position="213"/>
        <end position="361"/>
    </location>
</feature>
<organism evidence="3 4">
    <name type="scientific">Rhodococcoides corynebacterioides</name>
    <dbReference type="NCBI Taxonomy" id="53972"/>
    <lineage>
        <taxon>Bacteria</taxon>
        <taxon>Bacillati</taxon>
        <taxon>Actinomycetota</taxon>
        <taxon>Actinomycetes</taxon>
        <taxon>Mycobacteriales</taxon>
        <taxon>Nocardiaceae</taxon>
        <taxon>Rhodococcoides</taxon>
    </lineage>
</organism>
<evidence type="ECO:0000313" key="3">
    <source>
        <dbReference type="EMBL" id="MBM7416314.1"/>
    </source>
</evidence>
<dbReference type="Pfam" id="PF13489">
    <property type="entry name" value="Methyltransf_23"/>
    <property type="match status" value="1"/>
</dbReference>
<gene>
    <name evidence="3" type="ORF">JOE42_003047</name>
</gene>
<evidence type="ECO:0000259" key="2">
    <source>
        <dbReference type="Pfam" id="PF08484"/>
    </source>
</evidence>
<name>A0ABS2KWK6_9NOCA</name>
<dbReference type="InterPro" id="IPR013630">
    <property type="entry name" value="Methyltransf_Zn-bd_dom_put"/>
</dbReference>
<dbReference type="InterPro" id="IPR038576">
    <property type="entry name" value="Methyltransf_Zn-bd_dom_put_sf"/>
</dbReference>
<reference evidence="3 4" key="1">
    <citation type="submission" date="2021-01" db="EMBL/GenBank/DDBJ databases">
        <title>Genomics of switchgrass bacterial isolates.</title>
        <authorList>
            <person name="Shade A."/>
        </authorList>
    </citation>
    <scope>NUCLEOTIDE SEQUENCE [LARGE SCALE GENOMIC DNA]</scope>
    <source>
        <strain evidence="3 4">PvP111</strain>
    </source>
</reference>
<dbReference type="Proteomes" id="UP000703038">
    <property type="component" value="Unassembled WGS sequence"/>
</dbReference>
<dbReference type="InterPro" id="IPR013691">
    <property type="entry name" value="MeTrfase_14"/>
</dbReference>
<dbReference type="Pfam" id="PF08484">
    <property type="entry name" value="Methyltransf_14"/>
    <property type="match status" value="1"/>
</dbReference>
<dbReference type="EMBL" id="JAFBBK010000001">
    <property type="protein sequence ID" value="MBM7416314.1"/>
    <property type="molecule type" value="Genomic_DNA"/>
</dbReference>
<accession>A0ABS2KWK6</accession>
<dbReference type="SUPFAM" id="SSF53335">
    <property type="entry name" value="S-adenosyl-L-methionine-dependent methyltransferases"/>
    <property type="match status" value="1"/>
</dbReference>
<dbReference type="RefSeq" id="WP_204869146.1">
    <property type="nucleotide sequence ID" value="NZ_JAFBBK010000001.1"/>
</dbReference>
<evidence type="ECO:0000313" key="4">
    <source>
        <dbReference type="Proteomes" id="UP000703038"/>
    </source>
</evidence>
<dbReference type="Pfam" id="PF08421">
    <property type="entry name" value="Methyltransf_13"/>
    <property type="match status" value="1"/>
</dbReference>
<comment type="caution">
    <text evidence="3">The sequence shown here is derived from an EMBL/GenBank/DDBJ whole genome shotgun (WGS) entry which is preliminary data.</text>
</comment>
<keyword evidence="4" id="KW-1185">Reference proteome</keyword>
<dbReference type="Gene3D" id="6.20.50.110">
    <property type="entry name" value="Methyltransferase, zinc-binding domain"/>
    <property type="match status" value="1"/>
</dbReference>
<evidence type="ECO:0008006" key="5">
    <source>
        <dbReference type="Google" id="ProtNLM"/>
    </source>
</evidence>
<proteinExistence type="predicted"/>
<sequence>MSSCRACNSATVTTVLDLGLVPAADSFPPAESSPEGDEMHALAMGLCTTCGLAQLLDDDTRADEPRGVEPEALTRAASRAMDEIARRGWLPDGAVVREYGSPHGGSWIPDVRSRGITDAAPAVAGSRPADLVVDGFGLMHEPDQAAALRERRALLRDGGVLVLQIHSFATIVRERQWTALRHGHFAYWSSTALETALRATGLLPTGCWESDLYGGTLLVSAMRDDSVRLPVWEDDLVTARRVRDAEAVAAVTDPAVVSTLGAAAVAEVEAVRATLGASSRAGVTLAAYGAASRAVALFAMAGVTTEVVGAVVDASPAKWGRRMPGTDVPIVGPDWLYAHRPDRVVVTVPDLLPEVAAAHPEMSFVDLNSATEGLRS</sequence>
<dbReference type="Gene3D" id="3.40.50.720">
    <property type="entry name" value="NAD(P)-binding Rossmann-like Domain"/>
    <property type="match status" value="1"/>
</dbReference>